<dbReference type="SFLD" id="SFLDF00027">
    <property type="entry name" value="p-type_atpase"/>
    <property type="match status" value="1"/>
</dbReference>
<gene>
    <name evidence="13" type="primary">hma1</name>
    <name evidence="13" type="ORF">DB43_DO00120</name>
</gene>
<evidence type="ECO:0000256" key="4">
    <source>
        <dbReference type="ARBA" id="ARBA00022723"/>
    </source>
</evidence>
<dbReference type="EC" id="3.6.3.5" evidence="13"/>
<keyword evidence="4 11" id="KW-0479">Metal-binding</keyword>
<feature type="transmembrane region" description="Helical" evidence="11">
    <location>
        <begin position="306"/>
        <end position="329"/>
    </location>
</feature>
<feature type="transmembrane region" description="Helical" evidence="11">
    <location>
        <begin position="625"/>
        <end position="652"/>
    </location>
</feature>
<feature type="domain" description="P-type ATPase A" evidence="12">
    <location>
        <begin position="155"/>
        <end position="254"/>
    </location>
</feature>
<evidence type="ECO:0000259" key="12">
    <source>
        <dbReference type="Pfam" id="PF00122"/>
    </source>
</evidence>
<name>A0A0C1ERI9_9BACT</name>
<dbReference type="GO" id="GO:0030001">
    <property type="term" value="P:metal ion transport"/>
    <property type="evidence" value="ECO:0007669"/>
    <property type="project" value="UniProtKB-ARBA"/>
</dbReference>
<feature type="transmembrane region" description="Helical" evidence="11">
    <location>
        <begin position="105"/>
        <end position="132"/>
    </location>
</feature>
<evidence type="ECO:0000256" key="6">
    <source>
        <dbReference type="ARBA" id="ARBA00022840"/>
    </source>
</evidence>
<evidence type="ECO:0000256" key="1">
    <source>
        <dbReference type="ARBA" id="ARBA00004141"/>
    </source>
</evidence>
<dbReference type="GO" id="GO:0005886">
    <property type="term" value="C:plasma membrane"/>
    <property type="evidence" value="ECO:0007669"/>
    <property type="project" value="UniProtKB-SubCell"/>
</dbReference>
<dbReference type="RefSeq" id="WP_006341401.1">
    <property type="nucleotide sequence ID" value="NZ_BAWW01000066.1"/>
</dbReference>
<dbReference type="GO" id="GO:0016887">
    <property type="term" value="F:ATP hydrolysis activity"/>
    <property type="evidence" value="ECO:0007669"/>
    <property type="project" value="InterPro"/>
</dbReference>
<dbReference type="PANTHER" id="PTHR43079">
    <property type="entry name" value="PROBABLE CADMIUM/ZINC-TRANSPORTING ATPASE HMA1"/>
    <property type="match status" value="1"/>
</dbReference>
<dbReference type="GO" id="GO:0019829">
    <property type="term" value="F:ATPase-coupled monoatomic cation transmembrane transporter activity"/>
    <property type="evidence" value="ECO:0007669"/>
    <property type="project" value="InterPro"/>
</dbReference>
<feature type="transmembrane region" description="Helical" evidence="11">
    <location>
        <begin position="74"/>
        <end position="93"/>
    </location>
</feature>
<keyword evidence="10 11" id="KW-0472">Membrane</keyword>
<dbReference type="InterPro" id="IPR008250">
    <property type="entry name" value="ATPase_P-typ_transduc_dom_A_sf"/>
</dbReference>
<feature type="transmembrane region" description="Helical" evidence="11">
    <location>
        <begin position="41"/>
        <end position="67"/>
    </location>
</feature>
<sequence>MHPSIPAESAHLKRPVVFDDFFDFDEQESASPFLTPESRSWAINLTLKASICAAFLLAAAFICSFYAHLQPISHILLVSVYFLAGIPALIESLEDLVDLDINIDILMTLAAFSSILIGSGMEGGLLLVLFALSGSMEDAVTTKAKGAMSSLYKLSPTLACVVTPKGTLIERSVKEILVGTRILVKAGQIVPLDGKVIDGISSVNLVHLTGENFPITKKVGDSVPAGARNLDGFLTLEVTHTSNDSTLSKIIQLVTQAQEARPRLQRWFDAVSRRYAITIILVSFLFAISLPWLLNLPFLGMEGSIYRALAFLIAASPCALIIAIPIAYLSAISACARRGILLKGGLSLDALASCAAIAFDKTGTLTTGDLTFEAMEPVGQTTHAFEEALNVAYTLEMNAVHPIAKAILKHGHQTKASPLPISAFKSVPGYGLEAYISSSNGEMKTYLGRAEYMLPHLPADKVQMLQAKIAEHQQKGELIAVLLIGQDVFLLRFRDTPRDLIKETLQKIKEEWHLLLVMLTGDHQASAKRVADDLGISEYHADLTPEDKLRHVSQLAQSKGLAMIGDGVNDAPALARATVGICMGKVGSTSAIDASDIVLLQDNIEQLNWLIGKAHQTQKIVRQNLTLAGLAIVLASLPALLGFIPLWLAVILHEGGTVLVGLNGLRLMRD</sequence>
<evidence type="ECO:0000256" key="5">
    <source>
        <dbReference type="ARBA" id="ARBA00022741"/>
    </source>
</evidence>
<dbReference type="PATRIC" id="fig|83552.4.peg.69"/>
<dbReference type="GO" id="GO:0046872">
    <property type="term" value="F:metal ion binding"/>
    <property type="evidence" value="ECO:0007669"/>
    <property type="project" value="UniProtKB-KW"/>
</dbReference>
<evidence type="ECO:0000256" key="11">
    <source>
        <dbReference type="RuleBase" id="RU362081"/>
    </source>
</evidence>
<keyword evidence="5 11" id="KW-0547">Nucleotide-binding</keyword>
<proteinExistence type="inferred from homology"/>
<dbReference type="InterPro" id="IPR051949">
    <property type="entry name" value="Cation_Transport_ATPase"/>
</dbReference>
<evidence type="ECO:0000256" key="8">
    <source>
        <dbReference type="ARBA" id="ARBA00022967"/>
    </source>
</evidence>
<dbReference type="InterPro" id="IPR023214">
    <property type="entry name" value="HAD_sf"/>
</dbReference>
<dbReference type="InterPro" id="IPR018303">
    <property type="entry name" value="ATPase_P-typ_P_site"/>
</dbReference>
<comment type="similarity">
    <text evidence="2 11">Belongs to the cation transport ATPase (P-type) (TC 3.A.3) family. Type IB subfamily.</text>
</comment>
<dbReference type="InterPro" id="IPR023299">
    <property type="entry name" value="ATPase_P-typ_cyto_dom_N"/>
</dbReference>
<dbReference type="Proteomes" id="UP000031307">
    <property type="component" value="Unassembled WGS sequence"/>
</dbReference>
<dbReference type="EC" id="3.6.3.3" evidence="13"/>
<protein>
    <submittedName>
        <fullName evidence="13">Putative cadmium/zinc-transporting ATPase HMA1</fullName>
        <ecNumber evidence="13">3.6.3.3</ecNumber>
        <ecNumber evidence="13">3.6.3.5</ecNumber>
    </submittedName>
</protein>
<accession>A0A0C1ERI9</accession>
<dbReference type="PRINTS" id="PR00119">
    <property type="entry name" value="CATATPASE"/>
</dbReference>
<dbReference type="SUPFAM" id="SSF81665">
    <property type="entry name" value="Calcium ATPase, transmembrane domain M"/>
    <property type="match status" value="1"/>
</dbReference>
<keyword evidence="6 11" id="KW-0067">ATP-binding</keyword>
<keyword evidence="7" id="KW-0460">Magnesium</keyword>
<keyword evidence="11" id="KW-1003">Cell membrane</keyword>
<organism evidence="13 14">
    <name type="scientific">Parachlamydia acanthamoebae</name>
    <dbReference type="NCBI Taxonomy" id="83552"/>
    <lineage>
        <taxon>Bacteria</taxon>
        <taxon>Pseudomonadati</taxon>
        <taxon>Chlamydiota</taxon>
        <taxon>Chlamydiia</taxon>
        <taxon>Parachlamydiales</taxon>
        <taxon>Parachlamydiaceae</taxon>
        <taxon>Parachlamydia</taxon>
    </lineage>
</organism>
<dbReference type="GO" id="GO:0005524">
    <property type="term" value="F:ATP binding"/>
    <property type="evidence" value="ECO:0007669"/>
    <property type="project" value="UniProtKB-UniRule"/>
</dbReference>
<evidence type="ECO:0000313" key="14">
    <source>
        <dbReference type="Proteomes" id="UP000031307"/>
    </source>
</evidence>
<dbReference type="Gene3D" id="3.40.1110.10">
    <property type="entry name" value="Calcium-transporting ATPase, cytoplasmic domain N"/>
    <property type="match status" value="1"/>
</dbReference>
<dbReference type="OMA" id="DGYHIAM"/>
<dbReference type="InterPro" id="IPR001757">
    <property type="entry name" value="P_typ_ATPase"/>
</dbReference>
<evidence type="ECO:0000256" key="3">
    <source>
        <dbReference type="ARBA" id="ARBA00022692"/>
    </source>
</evidence>
<dbReference type="SUPFAM" id="SSF56784">
    <property type="entry name" value="HAD-like"/>
    <property type="match status" value="1"/>
</dbReference>
<dbReference type="InterPro" id="IPR044492">
    <property type="entry name" value="P_typ_ATPase_HD_dom"/>
</dbReference>
<keyword evidence="3 11" id="KW-0812">Transmembrane</keyword>
<evidence type="ECO:0000313" key="13">
    <source>
        <dbReference type="EMBL" id="KIA78719.1"/>
    </source>
</evidence>
<dbReference type="Pfam" id="PF00702">
    <property type="entry name" value="Hydrolase"/>
    <property type="match status" value="1"/>
</dbReference>
<dbReference type="PANTHER" id="PTHR43079:SF1">
    <property type="entry name" value="CADMIUM_ZINC-TRANSPORTING ATPASE HMA1, CHLOROPLASTIC-RELATED"/>
    <property type="match status" value="1"/>
</dbReference>
<feature type="transmembrane region" description="Helical" evidence="11">
    <location>
        <begin position="275"/>
        <end position="294"/>
    </location>
</feature>
<dbReference type="NCBIfam" id="TIGR01525">
    <property type="entry name" value="ATPase-IB_hvy"/>
    <property type="match status" value="1"/>
</dbReference>
<dbReference type="PROSITE" id="PS00154">
    <property type="entry name" value="ATPASE_E1_E2"/>
    <property type="match status" value="1"/>
</dbReference>
<dbReference type="NCBIfam" id="TIGR01494">
    <property type="entry name" value="ATPase_P-type"/>
    <property type="match status" value="2"/>
</dbReference>
<reference evidence="13 14" key="1">
    <citation type="journal article" date="2014" name="Mol. Biol. Evol.">
        <title>Massive expansion of Ubiquitination-related gene families within the Chlamydiae.</title>
        <authorList>
            <person name="Domman D."/>
            <person name="Collingro A."/>
            <person name="Lagkouvardos I."/>
            <person name="Gehre L."/>
            <person name="Weinmaier T."/>
            <person name="Rattei T."/>
            <person name="Subtil A."/>
            <person name="Horn M."/>
        </authorList>
    </citation>
    <scope>NUCLEOTIDE SEQUENCE [LARGE SCALE GENOMIC DNA]</scope>
    <source>
        <strain evidence="13 14">OEW1</strain>
    </source>
</reference>
<dbReference type="AlphaFoldDB" id="A0A0C1ERI9"/>
<evidence type="ECO:0000256" key="2">
    <source>
        <dbReference type="ARBA" id="ARBA00006024"/>
    </source>
</evidence>
<dbReference type="Gene3D" id="3.40.50.1000">
    <property type="entry name" value="HAD superfamily/HAD-like"/>
    <property type="match status" value="1"/>
</dbReference>
<dbReference type="EMBL" id="JSAM01000009">
    <property type="protein sequence ID" value="KIA78719.1"/>
    <property type="molecule type" value="Genomic_DNA"/>
</dbReference>
<dbReference type="SFLD" id="SFLDS00003">
    <property type="entry name" value="Haloacid_Dehalogenase"/>
    <property type="match status" value="1"/>
</dbReference>
<evidence type="ECO:0000256" key="9">
    <source>
        <dbReference type="ARBA" id="ARBA00022989"/>
    </source>
</evidence>
<dbReference type="InterPro" id="IPR023298">
    <property type="entry name" value="ATPase_P-typ_TM_dom_sf"/>
</dbReference>
<evidence type="ECO:0000256" key="10">
    <source>
        <dbReference type="ARBA" id="ARBA00023136"/>
    </source>
</evidence>
<keyword evidence="13" id="KW-0378">Hydrolase</keyword>
<dbReference type="Pfam" id="PF00122">
    <property type="entry name" value="E1-E2_ATPase"/>
    <property type="match status" value="1"/>
</dbReference>
<dbReference type="SUPFAM" id="SSF81653">
    <property type="entry name" value="Calcium ATPase, transduction domain A"/>
    <property type="match status" value="1"/>
</dbReference>
<dbReference type="InterPro" id="IPR036412">
    <property type="entry name" value="HAD-like_sf"/>
</dbReference>
<dbReference type="SFLD" id="SFLDG00002">
    <property type="entry name" value="C1.7:_P-type_atpase_like"/>
    <property type="match status" value="1"/>
</dbReference>
<dbReference type="InterPro" id="IPR059000">
    <property type="entry name" value="ATPase_P-type_domA"/>
</dbReference>
<dbReference type="Gene3D" id="2.70.150.10">
    <property type="entry name" value="Calcium-transporting ATPase, cytoplasmic transduction domain A"/>
    <property type="match status" value="1"/>
</dbReference>
<comment type="caution">
    <text evidence="13">The sequence shown here is derived from an EMBL/GenBank/DDBJ whole genome shotgun (WGS) entry which is preliminary data.</text>
</comment>
<evidence type="ECO:0000256" key="7">
    <source>
        <dbReference type="ARBA" id="ARBA00022842"/>
    </source>
</evidence>
<comment type="subcellular location">
    <subcellularLocation>
        <location evidence="11">Cell membrane</location>
    </subcellularLocation>
    <subcellularLocation>
        <location evidence="1">Membrane</location>
        <topology evidence="1">Multi-pass membrane protein</topology>
    </subcellularLocation>
</comment>
<dbReference type="InterPro" id="IPR027256">
    <property type="entry name" value="P-typ_ATPase_IB"/>
</dbReference>
<keyword evidence="8" id="KW-1278">Translocase</keyword>
<keyword evidence="9 11" id="KW-1133">Transmembrane helix</keyword>